<feature type="transmembrane region" description="Helical" evidence="1">
    <location>
        <begin position="21"/>
        <end position="44"/>
    </location>
</feature>
<feature type="transmembrane region" description="Helical" evidence="1">
    <location>
        <begin position="56"/>
        <end position="76"/>
    </location>
</feature>
<organism evidence="2 3">
    <name type="scientific">Pseudoduganella chitinolytica</name>
    <dbReference type="NCBI Taxonomy" id="34070"/>
    <lineage>
        <taxon>Bacteria</taxon>
        <taxon>Pseudomonadati</taxon>
        <taxon>Pseudomonadota</taxon>
        <taxon>Betaproteobacteria</taxon>
        <taxon>Burkholderiales</taxon>
        <taxon>Oxalobacteraceae</taxon>
        <taxon>Telluria group</taxon>
        <taxon>Pseudoduganella</taxon>
    </lineage>
</organism>
<evidence type="ECO:0000313" key="3">
    <source>
        <dbReference type="Proteomes" id="UP001216510"/>
    </source>
</evidence>
<name>A0ABY8BHX1_9BURK</name>
<accession>A0ABY8BHX1</accession>
<keyword evidence="1" id="KW-1133">Transmembrane helix</keyword>
<dbReference type="Proteomes" id="UP001216510">
    <property type="component" value="Chromosome"/>
</dbReference>
<keyword evidence="3" id="KW-1185">Reference proteome</keyword>
<protein>
    <submittedName>
        <fullName evidence="2">Uncharacterized protein</fullName>
    </submittedName>
</protein>
<gene>
    <name evidence="2" type="ORF">PX653_12320</name>
</gene>
<proteinExistence type="predicted"/>
<dbReference type="RefSeq" id="WP_277418148.1">
    <property type="nucleotide sequence ID" value="NZ_CP119083.1"/>
</dbReference>
<dbReference type="EMBL" id="CP119083">
    <property type="protein sequence ID" value="WEF35495.1"/>
    <property type="molecule type" value="Genomic_DNA"/>
</dbReference>
<evidence type="ECO:0000313" key="2">
    <source>
        <dbReference type="EMBL" id="WEF35495.1"/>
    </source>
</evidence>
<keyword evidence="1" id="KW-0812">Transmembrane</keyword>
<reference evidence="2 3" key="1">
    <citation type="submission" date="2023-02" db="EMBL/GenBank/DDBJ databases">
        <title>Gemone sequence of Telluria chitinolytica ACM 3522T.</title>
        <authorList>
            <person name="Frediansyah A."/>
            <person name="Miess H."/>
            <person name="Gross H."/>
        </authorList>
    </citation>
    <scope>NUCLEOTIDE SEQUENCE [LARGE SCALE GENOMIC DNA]</scope>
    <source>
        <strain evidence="2 3">ACM 3522</strain>
    </source>
</reference>
<keyword evidence="1" id="KW-0472">Membrane</keyword>
<evidence type="ECO:0000256" key="1">
    <source>
        <dbReference type="SAM" id="Phobius"/>
    </source>
</evidence>
<sequence length="87" mass="9965">MSYIVRKFSNNWDAIRCHGRLHFIFLYGVVAWGVSTAAISTLLFAFLAPQRPASDFAIIAFSVFPVFGILLAWSTWMRLEQDHPQMN</sequence>